<reference evidence="2 3" key="1">
    <citation type="journal article" date="2016" name="Nat. Commun.">
        <title>Thousands of microbial genomes shed light on interconnected biogeochemical processes in an aquifer system.</title>
        <authorList>
            <person name="Anantharaman K."/>
            <person name="Brown C.T."/>
            <person name="Hug L.A."/>
            <person name="Sharon I."/>
            <person name="Castelle C.J."/>
            <person name="Probst A.J."/>
            <person name="Thomas B.C."/>
            <person name="Singh A."/>
            <person name="Wilkins M.J."/>
            <person name="Karaoz U."/>
            <person name="Brodie E.L."/>
            <person name="Williams K.H."/>
            <person name="Hubbard S.S."/>
            <person name="Banfield J.F."/>
        </authorList>
    </citation>
    <scope>NUCLEOTIDE SEQUENCE [LARGE SCALE GENOMIC DNA]</scope>
</reference>
<feature type="compositionally biased region" description="Basic and acidic residues" evidence="1">
    <location>
        <begin position="32"/>
        <end position="80"/>
    </location>
</feature>
<dbReference type="EMBL" id="MELI01000084">
    <property type="protein sequence ID" value="OFW32823.1"/>
    <property type="molecule type" value="Genomic_DNA"/>
</dbReference>
<gene>
    <name evidence="2" type="ORF">A2074_05365</name>
</gene>
<dbReference type="Proteomes" id="UP000178086">
    <property type="component" value="Unassembled WGS sequence"/>
</dbReference>
<protein>
    <submittedName>
        <fullName evidence="2">Uncharacterized protein</fullName>
    </submittedName>
</protein>
<dbReference type="AlphaFoldDB" id="A0A1F2UQB5"/>
<evidence type="ECO:0000256" key="1">
    <source>
        <dbReference type="SAM" id="MobiDB-lite"/>
    </source>
</evidence>
<organism evidence="2 3">
    <name type="scientific">Candidatus Aquicultor primus</name>
    <dbReference type="NCBI Taxonomy" id="1797195"/>
    <lineage>
        <taxon>Bacteria</taxon>
        <taxon>Bacillati</taxon>
        <taxon>Actinomycetota</taxon>
        <taxon>Candidatus Aquicultoria</taxon>
        <taxon>Candidatus Aquicultorales</taxon>
        <taxon>Candidatus Aquicultoraceae</taxon>
        <taxon>Candidatus Aquicultor</taxon>
    </lineage>
</organism>
<feature type="compositionally biased region" description="Basic and acidic residues" evidence="1">
    <location>
        <begin position="107"/>
        <end position="124"/>
    </location>
</feature>
<sequence>MGLIAVTFSKTEDELPNEPADKGETDVYGTHRKGEPEKSAEAERKAEYRCEWPSKGKAATESHKLHHDSGREEAARHGEEDASPEPGNPDFWPSAELDQDENWEPPTRNKPDSSPWCERREDEE</sequence>
<feature type="region of interest" description="Disordered" evidence="1">
    <location>
        <begin position="1"/>
        <end position="124"/>
    </location>
</feature>
<evidence type="ECO:0000313" key="2">
    <source>
        <dbReference type="EMBL" id="OFW32823.1"/>
    </source>
</evidence>
<evidence type="ECO:0000313" key="3">
    <source>
        <dbReference type="Proteomes" id="UP000178086"/>
    </source>
</evidence>
<proteinExistence type="predicted"/>
<name>A0A1F2UQB5_9ACTN</name>
<accession>A0A1F2UQB5</accession>
<comment type="caution">
    <text evidence="2">The sequence shown here is derived from an EMBL/GenBank/DDBJ whole genome shotgun (WGS) entry which is preliminary data.</text>
</comment>